<gene>
    <name evidence="3" type="ORF">EZ242_01250</name>
</gene>
<dbReference type="CDD" id="cd06558">
    <property type="entry name" value="crotonase-like"/>
    <property type="match status" value="1"/>
</dbReference>
<dbReference type="GO" id="GO:0016829">
    <property type="term" value="F:lyase activity"/>
    <property type="evidence" value="ECO:0007669"/>
    <property type="project" value="UniProtKB-KW"/>
</dbReference>
<comment type="caution">
    <text evidence="3">The sequence shown here is derived from an EMBL/GenBank/DDBJ whole genome shotgun (WGS) entry which is preliminary data.</text>
</comment>
<evidence type="ECO:0000256" key="2">
    <source>
        <dbReference type="ARBA" id="ARBA00023239"/>
    </source>
</evidence>
<dbReference type="PANTHER" id="PTHR11941:SF54">
    <property type="entry name" value="ENOYL-COA HYDRATASE, MITOCHONDRIAL"/>
    <property type="match status" value="1"/>
</dbReference>
<protein>
    <submittedName>
        <fullName evidence="3">Enoyl-CoA hydratase/isomerase family protein</fullName>
    </submittedName>
</protein>
<dbReference type="Gene3D" id="3.90.226.10">
    <property type="entry name" value="2-enoyl-CoA Hydratase, Chain A, domain 1"/>
    <property type="match status" value="1"/>
</dbReference>
<proteinExistence type="inferred from homology"/>
<dbReference type="Pfam" id="PF00378">
    <property type="entry name" value="ECH_1"/>
    <property type="match status" value="1"/>
</dbReference>
<evidence type="ECO:0000256" key="1">
    <source>
        <dbReference type="ARBA" id="ARBA00005254"/>
    </source>
</evidence>
<evidence type="ECO:0000313" key="3">
    <source>
        <dbReference type="EMBL" id="TFZ04410.1"/>
    </source>
</evidence>
<reference evidence="3 4" key="1">
    <citation type="submission" date="2019-03" db="EMBL/GenBank/DDBJ databases">
        <title>Ramlibacter rhizophilus CCTCC AB2015357, whole genome shotgun sequence.</title>
        <authorList>
            <person name="Zhang X."/>
            <person name="Feng G."/>
            <person name="Zhu H."/>
        </authorList>
    </citation>
    <scope>NUCLEOTIDE SEQUENCE [LARGE SCALE GENOMIC DNA]</scope>
    <source>
        <strain evidence="3 4">CCTCC AB2015357</strain>
    </source>
</reference>
<dbReference type="Gene3D" id="1.10.12.10">
    <property type="entry name" value="Lyase 2-enoyl-coa Hydratase, Chain A, domain 2"/>
    <property type="match status" value="1"/>
</dbReference>
<dbReference type="GO" id="GO:0006635">
    <property type="term" value="P:fatty acid beta-oxidation"/>
    <property type="evidence" value="ECO:0007669"/>
    <property type="project" value="TreeGrafter"/>
</dbReference>
<dbReference type="PANTHER" id="PTHR11941">
    <property type="entry name" value="ENOYL-COA HYDRATASE-RELATED"/>
    <property type="match status" value="1"/>
</dbReference>
<keyword evidence="4" id="KW-1185">Reference proteome</keyword>
<dbReference type="GO" id="GO:0016853">
    <property type="term" value="F:isomerase activity"/>
    <property type="evidence" value="ECO:0007669"/>
    <property type="project" value="UniProtKB-KW"/>
</dbReference>
<dbReference type="InterPro" id="IPR029045">
    <property type="entry name" value="ClpP/crotonase-like_dom_sf"/>
</dbReference>
<keyword evidence="3" id="KW-0413">Isomerase</keyword>
<dbReference type="EMBL" id="SMLL01000001">
    <property type="protein sequence ID" value="TFZ04410.1"/>
    <property type="molecule type" value="Genomic_DNA"/>
</dbReference>
<dbReference type="Proteomes" id="UP000297564">
    <property type="component" value="Unassembled WGS sequence"/>
</dbReference>
<dbReference type="InterPro" id="IPR014748">
    <property type="entry name" value="Enoyl-CoA_hydra_C"/>
</dbReference>
<sequence>MSTPESQSLPPSLDIAGGVARITLRRPAHRNRLHNEDLALLVEAFGRVDGDASVRVLVLDAQVLAERPVFSAGYHTGEFDGGRPAIEFEDVVQALERLRPVTICMLAGSVYGGSTDLVLACDLALAAEGIEMRMPAAALGLHYYPSGLQRYVSRLGVSVAKRAFLTAEPLDAETLLRVGYVSELHPRAALAARVDALARHIATLSPLALETTKQSLNELARGEFDAARLRERIDRTMSSEDFAEGRRAFAERRKPRWKGR</sequence>
<dbReference type="AlphaFoldDB" id="A0A4Z0C1N0"/>
<accession>A0A4Z0C1N0</accession>
<dbReference type="OrthoDB" id="2862111at2"/>
<dbReference type="RefSeq" id="WP_135283292.1">
    <property type="nucleotide sequence ID" value="NZ_SMLL01000001.1"/>
</dbReference>
<dbReference type="SUPFAM" id="SSF52096">
    <property type="entry name" value="ClpP/crotonase"/>
    <property type="match status" value="1"/>
</dbReference>
<organism evidence="3 4">
    <name type="scientific">Ramlibacter rhizophilus</name>
    <dbReference type="NCBI Taxonomy" id="1781167"/>
    <lineage>
        <taxon>Bacteria</taxon>
        <taxon>Pseudomonadati</taxon>
        <taxon>Pseudomonadota</taxon>
        <taxon>Betaproteobacteria</taxon>
        <taxon>Burkholderiales</taxon>
        <taxon>Comamonadaceae</taxon>
        <taxon>Ramlibacter</taxon>
    </lineage>
</organism>
<evidence type="ECO:0000313" key="4">
    <source>
        <dbReference type="Proteomes" id="UP000297564"/>
    </source>
</evidence>
<name>A0A4Z0C1N0_9BURK</name>
<keyword evidence="2" id="KW-0456">Lyase</keyword>
<comment type="similarity">
    <text evidence="1">Belongs to the enoyl-CoA hydratase/isomerase family.</text>
</comment>
<dbReference type="InterPro" id="IPR001753">
    <property type="entry name" value="Enoyl-CoA_hydra/iso"/>
</dbReference>